<proteinExistence type="predicted"/>
<dbReference type="InterPro" id="IPR036465">
    <property type="entry name" value="vWFA_dom_sf"/>
</dbReference>
<protein>
    <recommendedName>
        <fullName evidence="3">VWFA domain-containing protein</fullName>
    </recommendedName>
</protein>
<dbReference type="EMBL" id="CP053452">
    <property type="protein sequence ID" value="QJW99508.1"/>
    <property type="molecule type" value="Genomic_DNA"/>
</dbReference>
<accession>A0A6M5Z037</accession>
<evidence type="ECO:0000313" key="2">
    <source>
        <dbReference type="Proteomes" id="UP000503447"/>
    </source>
</evidence>
<dbReference type="AlphaFoldDB" id="A0A6M5Z037"/>
<dbReference type="Proteomes" id="UP000503447">
    <property type="component" value="Chromosome"/>
</dbReference>
<sequence length="529" mass="58044">MTMSKTEADLRLSMLNSLLTCPHRKLGLVHPLHAELVKQDPRFYVRLAAWYADHGDVRDHKEMFVVTLALSDFPGHRDTGLALLRDLPPYQVGRVIDFIHGRKEDVAIEVDKKPDDVPDAAFRPKVQRKGKKPGKLKASQSGTVTLTDTFGLFRNVPRSLKTEVTRYLREREADADWFDSTALTARKTLKRLYALLHVKPGPRAQAVLFDEEPPAGSKLAGLKELAKAEAPDEQAKLITAFDVPFRVAIGLVKAASPKVLKALVGRMSPQEVINSLDMLRKRGAFEDAGVKALIEQKLESAKTASRVSAFKAEKALESVPVSADVRKKLEGVADAQVKARGRIARPTALLIDKSGSMSQAIEIGKRLGALLAAVADKDLFVYAFDSIAYPVEAAGPELAAWERALTGITAGGSTSVGVGVEQLRRKKQYVEQIVVVTDEGENAEPRFVPALRKYREELKADPAVCFVKVVGATTQLEDECKAAGIAADAYQFNGDYYALPNLVPLLARPSKLELLQEILEYPLPARRAE</sequence>
<dbReference type="SUPFAM" id="SSF53300">
    <property type="entry name" value="vWA-like"/>
    <property type="match status" value="1"/>
</dbReference>
<name>A0A6M5Z037_9BACT</name>
<reference evidence="2" key="1">
    <citation type="submission" date="2020-05" db="EMBL/GenBank/DDBJ databases">
        <title>Frigoriglobus tundricola gen. nov., sp. nov., a psychrotolerant cellulolytic planctomycete of the family Gemmataceae with two divergent copies of 16S rRNA gene.</title>
        <authorList>
            <person name="Kulichevskaya I.S."/>
            <person name="Ivanova A.A."/>
            <person name="Naumoff D.G."/>
            <person name="Beletsky A.V."/>
            <person name="Rijpstra W.I.C."/>
            <person name="Sinninghe Damste J.S."/>
            <person name="Mardanov A.V."/>
            <person name="Ravin N.V."/>
            <person name="Dedysh S.N."/>
        </authorList>
    </citation>
    <scope>NUCLEOTIDE SEQUENCE [LARGE SCALE GENOMIC DNA]</scope>
    <source>
        <strain evidence="2">PL17</strain>
    </source>
</reference>
<organism evidence="1 2">
    <name type="scientific">Frigoriglobus tundricola</name>
    <dbReference type="NCBI Taxonomy" id="2774151"/>
    <lineage>
        <taxon>Bacteria</taxon>
        <taxon>Pseudomonadati</taxon>
        <taxon>Planctomycetota</taxon>
        <taxon>Planctomycetia</taxon>
        <taxon>Gemmatales</taxon>
        <taxon>Gemmataceae</taxon>
        <taxon>Frigoriglobus</taxon>
    </lineage>
</organism>
<evidence type="ECO:0000313" key="1">
    <source>
        <dbReference type="EMBL" id="QJW99508.1"/>
    </source>
</evidence>
<gene>
    <name evidence="1" type="ORF">FTUN_7120</name>
</gene>
<dbReference type="KEGG" id="ftj:FTUN_7120"/>
<dbReference type="SUPFAM" id="SSF140864">
    <property type="entry name" value="TROVE domain-like"/>
    <property type="match status" value="1"/>
</dbReference>
<dbReference type="Gene3D" id="3.40.50.410">
    <property type="entry name" value="von Willebrand factor, type A domain"/>
    <property type="match status" value="1"/>
</dbReference>
<keyword evidence="2" id="KW-1185">Reference proteome</keyword>
<dbReference type="RefSeq" id="WP_227254552.1">
    <property type="nucleotide sequence ID" value="NZ_CP053452.2"/>
</dbReference>
<dbReference type="InterPro" id="IPR037214">
    <property type="entry name" value="TROVE_dom_sf"/>
</dbReference>
<evidence type="ECO:0008006" key="3">
    <source>
        <dbReference type="Google" id="ProtNLM"/>
    </source>
</evidence>